<name>A0ACC2SBS0_9FUNG</name>
<protein>
    <submittedName>
        <fullName evidence="1">Uncharacterized protein</fullName>
    </submittedName>
</protein>
<organism evidence="1 2">
    <name type="scientific">Entomophthora muscae</name>
    <dbReference type="NCBI Taxonomy" id="34485"/>
    <lineage>
        <taxon>Eukaryota</taxon>
        <taxon>Fungi</taxon>
        <taxon>Fungi incertae sedis</taxon>
        <taxon>Zoopagomycota</taxon>
        <taxon>Entomophthoromycotina</taxon>
        <taxon>Entomophthoromycetes</taxon>
        <taxon>Entomophthorales</taxon>
        <taxon>Entomophthoraceae</taxon>
        <taxon>Entomophthora</taxon>
    </lineage>
</organism>
<evidence type="ECO:0000313" key="1">
    <source>
        <dbReference type="EMBL" id="KAJ9059780.1"/>
    </source>
</evidence>
<accession>A0ACC2SBS0</accession>
<keyword evidence="2" id="KW-1185">Reference proteome</keyword>
<proteinExistence type="predicted"/>
<comment type="caution">
    <text evidence="1">The sequence shown here is derived from an EMBL/GenBank/DDBJ whole genome shotgun (WGS) entry which is preliminary data.</text>
</comment>
<dbReference type="Proteomes" id="UP001165960">
    <property type="component" value="Unassembled WGS sequence"/>
</dbReference>
<evidence type="ECO:0000313" key="2">
    <source>
        <dbReference type="Proteomes" id="UP001165960"/>
    </source>
</evidence>
<dbReference type="EMBL" id="QTSX02005408">
    <property type="protein sequence ID" value="KAJ9059780.1"/>
    <property type="molecule type" value="Genomic_DNA"/>
</dbReference>
<gene>
    <name evidence="1" type="ORF">DSO57_1037948</name>
</gene>
<sequence length="69" mass="7492">MGQQRHSLRQGAWSGLFGVIRVTPSWSQGRVLFITLQRGGSIPLGRGFASAWGVIVNLFNILIAIITLA</sequence>
<reference evidence="1" key="1">
    <citation type="submission" date="2022-04" db="EMBL/GenBank/DDBJ databases">
        <title>Genome of the entomopathogenic fungus Entomophthora muscae.</title>
        <authorList>
            <person name="Elya C."/>
            <person name="Lovett B.R."/>
            <person name="Lee E."/>
            <person name="Macias A.M."/>
            <person name="Hajek A.E."/>
            <person name="De Bivort B.L."/>
            <person name="Kasson M.T."/>
            <person name="De Fine Licht H.H."/>
            <person name="Stajich J.E."/>
        </authorList>
    </citation>
    <scope>NUCLEOTIDE SEQUENCE</scope>
    <source>
        <strain evidence="1">Berkeley</strain>
    </source>
</reference>